<keyword evidence="3" id="KW-1185">Reference proteome</keyword>
<reference evidence="2 3" key="1">
    <citation type="journal article" date="2010" name="Science">
        <title>Genomic comparison of the ants Camponotus floridanus and Harpegnathos saltator.</title>
        <authorList>
            <person name="Bonasio R."/>
            <person name="Zhang G."/>
            <person name="Ye C."/>
            <person name="Mutti N.S."/>
            <person name="Fang X."/>
            <person name="Qin N."/>
            <person name="Donahue G."/>
            <person name="Yang P."/>
            <person name="Li Q."/>
            <person name="Li C."/>
            <person name="Zhang P."/>
            <person name="Huang Z."/>
            <person name="Berger S.L."/>
            <person name="Reinberg D."/>
            <person name="Wang J."/>
            <person name="Liebig J."/>
        </authorList>
    </citation>
    <scope>NUCLEOTIDE SEQUENCE [LARGE SCALE GENOMIC DNA]</scope>
    <source>
        <strain evidence="3">C129</strain>
    </source>
</reference>
<evidence type="ECO:0000256" key="1">
    <source>
        <dbReference type="SAM" id="MobiDB-lite"/>
    </source>
</evidence>
<dbReference type="EMBL" id="GL441177">
    <property type="protein sequence ID" value="EFN65080.1"/>
    <property type="molecule type" value="Genomic_DNA"/>
</dbReference>
<dbReference type="Proteomes" id="UP000000311">
    <property type="component" value="Unassembled WGS sequence"/>
</dbReference>
<evidence type="ECO:0000313" key="3">
    <source>
        <dbReference type="Proteomes" id="UP000000311"/>
    </source>
</evidence>
<accession>E2AND2</accession>
<dbReference type="AlphaFoldDB" id="E2AND2"/>
<feature type="region of interest" description="Disordered" evidence="1">
    <location>
        <begin position="26"/>
        <end position="66"/>
    </location>
</feature>
<name>E2AND2_CAMFO</name>
<proteinExistence type="predicted"/>
<evidence type="ECO:0000313" key="2">
    <source>
        <dbReference type="EMBL" id="EFN65080.1"/>
    </source>
</evidence>
<organism evidence="3">
    <name type="scientific">Camponotus floridanus</name>
    <name type="common">Florida carpenter ant</name>
    <dbReference type="NCBI Taxonomy" id="104421"/>
    <lineage>
        <taxon>Eukaryota</taxon>
        <taxon>Metazoa</taxon>
        <taxon>Ecdysozoa</taxon>
        <taxon>Arthropoda</taxon>
        <taxon>Hexapoda</taxon>
        <taxon>Insecta</taxon>
        <taxon>Pterygota</taxon>
        <taxon>Neoptera</taxon>
        <taxon>Endopterygota</taxon>
        <taxon>Hymenoptera</taxon>
        <taxon>Apocrita</taxon>
        <taxon>Aculeata</taxon>
        <taxon>Formicoidea</taxon>
        <taxon>Formicidae</taxon>
        <taxon>Formicinae</taxon>
        <taxon>Camponotus</taxon>
    </lineage>
</organism>
<protein>
    <submittedName>
        <fullName evidence="2">Uncharacterized protein</fullName>
    </submittedName>
</protein>
<gene>
    <name evidence="2" type="ORF">EAG_12967</name>
</gene>
<dbReference type="InParanoid" id="E2AND2"/>
<sequence length="111" mass="11376">MKVNEIFEGYSRCNFSLAPSTAENISIGPTGAPGGRRSSTLDATRAGEETRSRARGKRRATTGGAAAQQGELCVTDACIRLRSGGGGHFESIASARHGIGSAAAIINIVAL</sequence>